<feature type="transmembrane region" description="Helical" evidence="1">
    <location>
        <begin position="213"/>
        <end position="234"/>
    </location>
</feature>
<feature type="transmembrane region" description="Helical" evidence="1">
    <location>
        <begin position="28"/>
        <end position="58"/>
    </location>
</feature>
<keyword evidence="3" id="KW-1185">Reference proteome</keyword>
<protein>
    <recommendedName>
        <fullName evidence="4">Oligosaccharide repeat unit polymerase</fullName>
    </recommendedName>
</protein>
<organism evidence="2 3">
    <name type="scientific">Diploscapter pachys</name>
    <dbReference type="NCBI Taxonomy" id="2018661"/>
    <lineage>
        <taxon>Eukaryota</taxon>
        <taxon>Metazoa</taxon>
        <taxon>Ecdysozoa</taxon>
        <taxon>Nematoda</taxon>
        <taxon>Chromadorea</taxon>
        <taxon>Rhabditida</taxon>
        <taxon>Rhabditina</taxon>
        <taxon>Rhabditomorpha</taxon>
        <taxon>Rhabditoidea</taxon>
        <taxon>Rhabditidae</taxon>
        <taxon>Diploscapter</taxon>
    </lineage>
</organism>
<keyword evidence="1" id="KW-1133">Transmembrane helix</keyword>
<dbReference type="AlphaFoldDB" id="A0A2A2KG48"/>
<feature type="transmembrane region" description="Helical" evidence="1">
    <location>
        <begin position="186"/>
        <end position="206"/>
    </location>
</feature>
<dbReference type="Proteomes" id="UP000218231">
    <property type="component" value="Unassembled WGS sequence"/>
</dbReference>
<feature type="transmembrane region" description="Helical" evidence="1">
    <location>
        <begin position="139"/>
        <end position="158"/>
    </location>
</feature>
<keyword evidence="1" id="KW-0472">Membrane</keyword>
<dbReference type="NCBIfam" id="TIGR04370">
    <property type="entry name" value="glyco_rpt_poly"/>
    <property type="match status" value="1"/>
</dbReference>
<reference evidence="2 3" key="1">
    <citation type="journal article" date="2017" name="Curr. Biol.">
        <title>Genome architecture and evolution of a unichromosomal asexual nematode.</title>
        <authorList>
            <person name="Fradin H."/>
            <person name="Zegar C."/>
            <person name="Gutwein M."/>
            <person name="Lucas J."/>
            <person name="Kovtun M."/>
            <person name="Corcoran D."/>
            <person name="Baugh L.R."/>
            <person name="Kiontke K."/>
            <person name="Gunsalus K."/>
            <person name="Fitch D.H."/>
            <person name="Piano F."/>
        </authorList>
    </citation>
    <scope>NUCLEOTIDE SEQUENCE [LARGE SCALE GENOMIC DNA]</scope>
    <source>
        <strain evidence="2">PF1309</strain>
    </source>
</reference>
<comment type="caution">
    <text evidence="2">The sequence shown here is derived from an EMBL/GenBank/DDBJ whole genome shotgun (WGS) entry which is preliminary data.</text>
</comment>
<evidence type="ECO:0000313" key="3">
    <source>
        <dbReference type="Proteomes" id="UP000218231"/>
    </source>
</evidence>
<evidence type="ECO:0000313" key="2">
    <source>
        <dbReference type="EMBL" id="PAV72897.1"/>
    </source>
</evidence>
<sequence>MNATLLSIVTISTFIGMATRRVKFYFPLAFLVFWGVIVISRNLIIVGFLQCLFVFLFIKGAPRPAQMLTLLLLGLLFIMAFGWIGDLRSGAAAFYELAQPSQSYPDFLPSGFLWVYIYITTPLNNLVHQTMTSAPEWNWGLTNSMALLLPSVIRNIFYDSADFFKGDLVTEAFNVSTAFMDMYRDLGFPGMMALSFIIGSVSRLVYDHNSIRAVLFSAVLLQCALLSIFFNHYFYLPILFQYPLIALFPFGRKNCLEVTEENSDLAFA</sequence>
<dbReference type="EMBL" id="LIAE01008681">
    <property type="protein sequence ID" value="PAV72897.1"/>
    <property type="molecule type" value="Genomic_DNA"/>
</dbReference>
<keyword evidence="1" id="KW-0812">Transmembrane</keyword>
<proteinExistence type="predicted"/>
<gene>
    <name evidence="2" type="ORF">WR25_21014</name>
</gene>
<accession>A0A2A2KG48</accession>
<name>A0A2A2KG48_9BILA</name>
<feature type="transmembrane region" description="Helical" evidence="1">
    <location>
        <begin position="70"/>
        <end position="95"/>
    </location>
</feature>
<feature type="transmembrane region" description="Helical" evidence="1">
    <location>
        <begin position="107"/>
        <end position="127"/>
    </location>
</feature>
<evidence type="ECO:0000256" key="1">
    <source>
        <dbReference type="SAM" id="Phobius"/>
    </source>
</evidence>
<evidence type="ECO:0008006" key="4">
    <source>
        <dbReference type="Google" id="ProtNLM"/>
    </source>
</evidence>